<feature type="domain" description="Peptidase S1" evidence="6">
    <location>
        <begin position="62"/>
        <end position="282"/>
    </location>
</feature>
<feature type="chain" id="PRO_5016667016" evidence="5">
    <location>
        <begin position="27"/>
        <end position="284"/>
    </location>
</feature>
<dbReference type="EMBL" id="CP031320">
    <property type="protein sequence ID" value="AXK35690.1"/>
    <property type="molecule type" value="Genomic_DNA"/>
</dbReference>
<feature type="signal peptide" evidence="5">
    <location>
        <begin position="1"/>
        <end position="26"/>
    </location>
</feature>
<dbReference type="PANTHER" id="PTHR24276">
    <property type="entry name" value="POLYSERASE-RELATED"/>
    <property type="match status" value="1"/>
</dbReference>
<dbReference type="InterPro" id="IPR018114">
    <property type="entry name" value="TRYPSIN_HIS"/>
</dbReference>
<evidence type="ECO:0000313" key="7">
    <source>
        <dbReference type="EMBL" id="AXK35690.1"/>
    </source>
</evidence>
<dbReference type="PROSITE" id="PS50240">
    <property type="entry name" value="TRYPSIN_DOM"/>
    <property type="match status" value="1"/>
</dbReference>
<keyword evidence="8" id="KW-1185">Reference proteome</keyword>
<dbReference type="InterPro" id="IPR001314">
    <property type="entry name" value="Peptidase_S1A"/>
</dbReference>
<evidence type="ECO:0000256" key="3">
    <source>
        <dbReference type="RuleBase" id="RU363034"/>
    </source>
</evidence>
<accession>A0A345XVM4</accession>
<dbReference type="Gene3D" id="2.40.10.10">
    <property type="entry name" value="Trypsin-like serine proteases"/>
    <property type="match status" value="1"/>
</dbReference>
<feature type="compositionally biased region" description="Basic and acidic residues" evidence="4">
    <location>
        <begin position="31"/>
        <end position="46"/>
    </location>
</feature>
<dbReference type="SMART" id="SM00020">
    <property type="entry name" value="Tryp_SPc"/>
    <property type="match status" value="1"/>
</dbReference>
<dbReference type="InterPro" id="IPR050430">
    <property type="entry name" value="Peptidase_S1"/>
</dbReference>
<dbReference type="KEGG" id="sarm:DVA86_26700"/>
<evidence type="ECO:0000256" key="4">
    <source>
        <dbReference type="SAM" id="MobiDB-lite"/>
    </source>
</evidence>
<evidence type="ECO:0000256" key="2">
    <source>
        <dbReference type="ARBA" id="ARBA00023157"/>
    </source>
</evidence>
<comment type="similarity">
    <text evidence="1">Belongs to the peptidase S1 family.</text>
</comment>
<evidence type="ECO:0000259" key="6">
    <source>
        <dbReference type="PROSITE" id="PS50240"/>
    </source>
</evidence>
<evidence type="ECO:0000313" key="8">
    <source>
        <dbReference type="Proteomes" id="UP000254425"/>
    </source>
</evidence>
<dbReference type="PROSITE" id="PS00135">
    <property type="entry name" value="TRYPSIN_SER"/>
    <property type="match status" value="1"/>
</dbReference>
<keyword evidence="3" id="KW-0378">Hydrolase</keyword>
<sequence length="284" mass="28950">MRAWIGATLTGLVAAAAVLVAPAAQAAPPPDVHRSAEKPSADRPSADRPPAGAPAGAPGTKIVGGRPASEPYPYTSSLQVGGRHGCGASLISDQWLVTAAHCVQGQSRLNVRIGSPNRSSGGTLATSARLIPHPSYRGLPGSYDVALVQLSRPVAGTPVAIADASPAQGSDVRLLGWGQTCPQRGCDQGSEQLKELDTRINPDSMCSGGFDPSNELCVYSTSQATACYGDSGGPLLVRAGGEWRLAGATSRAGANSPTCGGGNSTIYTDVTAHREWIESTAGLR</sequence>
<dbReference type="InterPro" id="IPR033116">
    <property type="entry name" value="TRYPSIN_SER"/>
</dbReference>
<dbReference type="GO" id="GO:0004252">
    <property type="term" value="F:serine-type endopeptidase activity"/>
    <property type="evidence" value="ECO:0007669"/>
    <property type="project" value="InterPro"/>
</dbReference>
<dbReference type="FunFam" id="2.40.10.10:FF:000068">
    <property type="entry name" value="transmembrane protease serine 2"/>
    <property type="match status" value="1"/>
</dbReference>
<dbReference type="InterPro" id="IPR001254">
    <property type="entry name" value="Trypsin_dom"/>
</dbReference>
<name>A0A345XVM4_9ACTN</name>
<proteinExistence type="inferred from homology"/>
<keyword evidence="5" id="KW-0732">Signal</keyword>
<dbReference type="Pfam" id="PF00089">
    <property type="entry name" value="Trypsin"/>
    <property type="match status" value="1"/>
</dbReference>
<gene>
    <name evidence="7" type="ORF">DVA86_26700</name>
</gene>
<organism evidence="7 8">
    <name type="scientific">Streptomyces armeniacus</name>
    <dbReference type="NCBI Taxonomy" id="83291"/>
    <lineage>
        <taxon>Bacteria</taxon>
        <taxon>Bacillati</taxon>
        <taxon>Actinomycetota</taxon>
        <taxon>Actinomycetes</taxon>
        <taxon>Kitasatosporales</taxon>
        <taxon>Streptomycetaceae</taxon>
        <taxon>Streptomyces</taxon>
    </lineage>
</organism>
<dbReference type="InterPro" id="IPR043504">
    <property type="entry name" value="Peptidase_S1_PA_chymotrypsin"/>
</dbReference>
<protein>
    <submittedName>
        <fullName evidence="7">Serine protease</fullName>
    </submittedName>
</protein>
<keyword evidence="3 7" id="KW-0645">Protease</keyword>
<dbReference type="PROSITE" id="PS00134">
    <property type="entry name" value="TRYPSIN_HIS"/>
    <property type="match status" value="1"/>
</dbReference>
<dbReference type="PANTHER" id="PTHR24276:SF98">
    <property type="entry name" value="FI18310P1-RELATED"/>
    <property type="match status" value="1"/>
</dbReference>
<dbReference type="SUPFAM" id="SSF50494">
    <property type="entry name" value="Trypsin-like serine proteases"/>
    <property type="match status" value="1"/>
</dbReference>
<dbReference type="InterPro" id="IPR009003">
    <property type="entry name" value="Peptidase_S1_PA"/>
</dbReference>
<dbReference type="Proteomes" id="UP000254425">
    <property type="component" value="Chromosome"/>
</dbReference>
<dbReference type="PRINTS" id="PR00722">
    <property type="entry name" value="CHYMOTRYPSIN"/>
</dbReference>
<feature type="compositionally biased region" description="Low complexity" evidence="4">
    <location>
        <begin position="48"/>
        <end position="58"/>
    </location>
</feature>
<reference evidence="7 8" key="1">
    <citation type="submission" date="2018-07" db="EMBL/GenBank/DDBJ databases">
        <title>Draft genome of the type strain Streptomyces armeniacus ATCC 15676.</title>
        <authorList>
            <person name="Labana P."/>
            <person name="Gosse J.T."/>
            <person name="Boddy C.N."/>
        </authorList>
    </citation>
    <scope>NUCLEOTIDE SEQUENCE [LARGE SCALE GENOMIC DNA]</scope>
    <source>
        <strain evidence="7 8">ATCC 15676</strain>
    </source>
</reference>
<keyword evidence="2" id="KW-1015">Disulfide bond</keyword>
<dbReference type="GO" id="GO:0006508">
    <property type="term" value="P:proteolysis"/>
    <property type="evidence" value="ECO:0007669"/>
    <property type="project" value="UniProtKB-KW"/>
</dbReference>
<dbReference type="CDD" id="cd00190">
    <property type="entry name" value="Tryp_SPc"/>
    <property type="match status" value="1"/>
</dbReference>
<feature type="region of interest" description="Disordered" evidence="4">
    <location>
        <begin position="26"/>
        <end position="68"/>
    </location>
</feature>
<evidence type="ECO:0000256" key="1">
    <source>
        <dbReference type="ARBA" id="ARBA00007664"/>
    </source>
</evidence>
<dbReference type="AlphaFoldDB" id="A0A345XVM4"/>
<evidence type="ECO:0000256" key="5">
    <source>
        <dbReference type="SAM" id="SignalP"/>
    </source>
</evidence>
<keyword evidence="3" id="KW-0720">Serine protease</keyword>